<dbReference type="Proteomes" id="UP000276864">
    <property type="component" value="Unassembled WGS sequence"/>
</dbReference>
<dbReference type="EMBL" id="QWIL01000012">
    <property type="protein sequence ID" value="RMY26069.1"/>
    <property type="molecule type" value="Genomic_DNA"/>
</dbReference>
<name>A0A3M7BQH2_HORWE</name>
<evidence type="ECO:0000313" key="1">
    <source>
        <dbReference type="EMBL" id="RMY26069.1"/>
    </source>
</evidence>
<sequence>MASISDHNAVVRTQNSLLTNAYAQFTPLHAPATNEVIPAFPDTPEEIDSTSMAPLNSILSALGQSVGGNLNKQRQGIRIAIGLTAVRTRSA</sequence>
<proteinExistence type="predicted"/>
<comment type="caution">
    <text evidence="2">The sequence shown here is derived from an EMBL/GenBank/DDBJ whole genome shotgun (WGS) entry which is preliminary data.</text>
</comment>
<accession>A0A3M7BQH2</accession>
<dbReference type="Proteomes" id="UP000271337">
    <property type="component" value="Unassembled WGS sequence"/>
</dbReference>
<dbReference type="AlphaFoldDB" id="A0A3M7BQH2"/>
<reference evidence="3 4" key="1">
    <citation type="journal article" date="2018" name="BMC Genomics">
        <title>Genomic evidence for intraspecific hybridization in a clonal and extremely halotolerant yeast.</title>
        <authorList>
            <person name="Gostincar C."/>
            <person name="Stajich J.E."/>
            <person name="Zupancic J."/>
            <person name="Zalar P."/>
            <person name="Gunde-Cimerman N."/>
        </authorList>
    </citation>
    <scope>NUCLEOTIDE SEQUENCE [LARGE SCALE GENOMIC DNA]</scope>
    <source>
        <strain evidence="2 4">EXF-6651</strain>
        <strain evidence="1 3">EXF-6669</strain>
    </source>
</reference>
<evidence type="ECO:0000313" key="3">
    <source>
        <dbReference type="Proteomes" id="UP000271337"/>
    </source>
</evidence>
<organism evidence="2 4">
    <name type="scientific">Hortaea werneckii</name>
    <name type="common">Black yeast</name>
    <name type="synonym">Cladosporium werneckii</name>
    <dbReference type="NCBI Taxonomy" id="91943"/>
    <lineage>
        <taxon>Eukaryota</taxon>
        <taxon>Fungi</taxon>
        <taxon>Dikarya</taxon>
        <taxon>Ascomycota</taxon>
        <taxon>Pezizomycotina</taxon>
        <taxon>Dothideomycetes</taxon>
        <taxon>Dothideomycetidae</taxon>
        <taxon>Mycosphaerellales</taxon>
        <taxon>Teratosphaeriaceae</taxon>
        <taxon>Hortaea</taxon>
    </lineage>
</organism>
<gene>
    <name evidence="2" type="ORF">D0866_00169</name>
    <name evidence="1" type="ORF">D0867_00292</name>
</gene>
<dbReference type="OrthoDB" id="3930471at2759"/>
<evidence type="ECO:0000313" key="2">
    <source>
        <dbReference type="EMBL" id="RMY42062.1"/>
    </source>
</evidence>
<protein>
    <submittedName>
        <fullName evidence="2">Uncharacterized protein</fullName>
    </submittedName>
</protein>
<evidence type="ECO:0000313" key="4">
    <source>
        <dbReference type="Proteomes" id="UP000276864"/>
    </source>
</evidence>
<dbReference type="EMBL" id="QWIM01000008">
    <property type="protein sequence ID" value="RMY42062.1"/>
    <property type="molecule type" value="Genomic_DNA"/>
</dbReference>